<reference evidence="1 2" key="1">
    <citation type="submission" date="2018-09" db="EMBL/GenBank/DDBJ databases">
        <authorList>
            <person name="Zhu H."/>
        </authorList>
    </citation>
    <scope>NUCLEOTIDE SEQUENCE [LARGE SCALE GENOMIC DNA]</scope>
    <source>
        <strain evidence="1 2">K1W22B-8</strain>
    </source>
</reference>
<dbReference type="Pfam" id="PF10604">
    <property type="entry name" value="Polyketide_cyc2"/>
    <property type="match status" value="1"/>
</dbReference>
<accession>A0A418WUT3</accession>
<organism evidence="1 2">
    <name type="scientific">Oleomonas cavernae</name>
    <dbReference type="NCBI Taxonomy" id="2320859"/>
    <lineage>
        <taxon>Bacteria</taxon>
        <taxon>Pseudomonadati</taxon>
        <taxon>Pseudomonadota</taxon>
        <taxon>Alphaproteobacteria</taxon>
        <taxon>Acetobacterales</taxon>
        <taxon>Acetobacteraceae</taxon>
        <taxon>Oleomonas</taxon>
    </lineage>
</organism>
<dbReference type="CDD" id="cd07818">
    <property type="entry name" value="SRPBCC_1"/>
    <property type="match status" value="1"/>
</dbReference>
<dbReference type="EMBL" id="QYUK01000005">
    <property type="protein sequence ID" value="RJF96425.1"/>
    <property type="molecule type" value="Genomic_DNA"/>
</dbReference>
<protein>
    <submittedName>
        <fullName evidence="1">Polyketide cyclase</fullName>
    </submittedName>
</protein>
<dbReference type="RefSeq" id="WP_119775162.1">
    <property type="nucleotide sequence ID" value="NZ_QYUK01000005.1"/>
</dbReference>
<evidence type="ECO:0000313" key="2">
    <source>
        <dbReference type="Proteomes" id="UP000284605"/>
    </source>
</evidence>
<keyword evidence="2" id="KW-1185">Reference proteome</keyword>
<dbReference type="InterPro" id="IPR023393">
    <property type="entry name" value="START-like_dom_sf"/>
</dbReference>
<sequence length="198" mass="21735">MLKVIGIIALVLVVVVAGLLIFAATKPDSFRIERTASIKAPPEKIFALINDLHQWTRWSPYEKIDPALKRTYGGAEAGKGATYEWSGNKNVGSGRMEILDTQVPSRILIKLDFMTPFEGHHTAEFTLVPTGETTSVTWAMYGTHPFLGKVIGIFFNMDKMVGGQFEEASPTSRRRWSNARLAGPSCVLRDGPAGVLKA</sequence>
<dbReference type="InterPro" id="IPR019587">
    <property type="entry name" value="Polyketide_cyclase/dehydratase"/>
</dbReference>
<comment type="caution">
    <text evidence="1">The sequence shown here is derived from an EMBL/GenBank/DDBJ whole genome shotgun (WGS) entry which is preliminary data.</text>
</comment>
<gene>
    <name evidence="1" type="ORF">D3874_00145</name>
</gene>
<evidence type="ECO:0000313" key="1">
    <source>
        <dbReference type="EMBL" id="RJF96425.1"/>
    </source>
</evidence>
<dbReference type="SUPFAM" id="SSF55961">
    <property type="entry name" value="Bet v1-like"/>
    <property type="match status" value="1"/>
</dbReference>
<dbReference type="OrthoDB" id="9807923at2"/>
<dbReference type="AlphaFoldDB" id="A0A418WUT3"/>
<dbReference type="Gene3D" id="3.30.530.20">
    <property type="match status" value="1"/>
</dbReference>
<dbReference type="Proteomes" id="UP000284605">
    <property type="component" value="Unassembled WGS sequence"/>
</dbReference>
<name>A0A418WUT3_9PROT</name>
<proteinExistence type="predicted"/>